<dbReference type="Pfam" id="PF00072">
    <property type="entry name" value="Response_reg"/>
    <property type="match status" value="1"/>
</dbReference>
<dbReference type="Gene3D" id="1.10.10.60">
    <property type="entry name" value="Homeodomain-like"/>
    <property type="match status" value="1"/>
</dbReference>
<dbReference type="PANTHER" id="PTHR48111:SF1">
    <property type="entry name" value="TWO-COMPONENT RESPONSE REGULATOR ORR33"/>
    <property type="match status" value="1"/>
</dbReference>
<dbReference type="InterPro" id="IPR018060">
    <property type="entry name" value="HTH_AraC"/>
</dbReference>
<dbReference type="PROSITE" id="PS01124">
    <property type="entry name" value="HTH_ARAC_FAMILY_2"/>
    <property type="match status" value="1"/>
</dbReference>
<dbReference type="PRINTS" id="PR00032">
    <property type="entry name" value="HTHARAC"/>
</dbReference>
<protein>
    <submittedName>
        <fullName evidence="9">Uncharacterized protein</fullName>
    </submittedName>
</protein>
<dbReference type="SUPFAM" id="SSF46689">
    <property type="entry name" value="Homeodomain-like"/>
    <property type="match status" value="1"/>
</dbReference>
<evidence type="ECO:0000256" key="3">
    <source>
        <dbReference type="ARBA" id="ARBA00023015"/>
    </source>
</evidence>
<dbReference type="AlphaFoldDB" id="A0A5A7MHW6"/>
<dbReference type="GO" id="GO:0032993">
    <property type="term" value="C:protein-DNA complex"/>
    <property type="evidence" value="ECO:0007669"/>
    <property type="project" value="TreeGrafter"/>
</dbReference>
<evidence type="ECO:0000256" key="5">
    <source>
        <dbReference type="ARBA" id="ARBA00023163"/>
    </source>
</evidence>
<dbReference type="InterPro" id="IPR011006">
    <property type="entry name" value="CheY-like_superfamily"/>
</dbReference>
<evidence type="ECO:0000313" key="10">
    <source>
        <dbReference type="Proteomes" id="UP000323105"/>
    </source>
</evidence>
<keyword evidence="1 6" id="KW-0597">Phosphoprotein</keyword>
<dbReference type="Proteomes" id="UP000323105">
    <property type="component" value="Unassembled WGS sequence"/>
</dbReference>
<dbReference type="SUPFAM" id="SSF52172">
    <property type="entry name" value="CheY-like"/>
    <property type="match status" value="1"/>
</dbReference>
<feature type="domain" description="HTH araC/xylS-type" evidence="7">
    <location>
        <begin position="180"/>
        <end position="278"/>
    </location>
</feature>
<dbReference type="Pfam" id="PF12833">
    <property type="entry name" value="HTH_18"/>
    <property type="match status" value="1"/>
</dbReference>
<sequence length="284" mass="31861">MQIPIVSYWLRSGISNAKILVIDDNVTELKMLLELLRINSYHLSVAMDAMQGYRRATAQQYDLILLDVNMGHVDGFSTCRLLKADSSTKDIPLIFVTSSILPHERIRGLQLGAVDYISKPFDINEVLARIEIHLALAKSRREAFEYSIALSKSPDPLSSIATSENKLKVKNINHNLTLLRAAQQLILSDLSKVPILTELAAQLGTHEKRLAQVFKQHTGKTIYKFIREARLHEAKRMLSSSIMHIEEVAATIGFSSSANFSSAFHSYFGCNPSNFRRSCLSQKS</sequence>
<dbReference type="GO" id="GO:0000156">
    <property type="term" value="F:phosphorelay response regulator activity"/>
    <property type="evidence" value="ECO:0007669"/>
    <property type="project" value="TreeGrafter"/>
</dbReference>
<dbReference type="InterPro" id="IPR039420">
    <property type="entry name" value="WalR-like"/>
</dbReference>
<proteinExistence type="predicted"/>
<evidence type="ECO:0000259" key="8">
    <source>
        <dbReference type="PROSITE" id="PS50110"/>
    </source>
</evidence>
<dbReference type="GO" id="GO:0005829">
    <property type="term" value="C:cytosol"/>
    <property type="evidence" value="ECO:0007669"/>
    <property type="project" value="TreeGrafter"/>
</dbReference>
<dbReference type="SMART" id="SM00448">
    <property type="entry name" value="REC"/>
    <property type="match status" value="1"/>
</dbReference>
<dbReference type="PANTHER" id="PTHR48111">
    <property type="entry name" value="REGULATOR OF RPOS"/>
    <property type="match status" value="1"/>
</dbReference>
<accession>A0A5A7MHW6</accession>
<name>A0A5A7MHW6_COMTE</name>
<dbReference type="InterPro" id="IPR001789">
    <property type="entry name" value="Sig_transdc_resp-reg_receiver"/>
</dbReference>
<evidence type="ECO:0000313" key="9">
    <source>
        <dbReference type="EMBL" id="GEQ77272.1"/>
    </source>
</evidence>
<keyword evidence="5" id="KW-0804">Transcription</keyword>
<gene>
    <name evidence="9" type="ORF">CTTA_4277</name>
</gene>
<evidence type="ECO:0000256" key="1">
    <source>
        <dbReference type="ARBA" id="ARBA00022553"/>
    </source>
</evidence>
<keyword evidence="4" id="KW-0238">DNA-binding</keyword>
<keyword evidence="2" id="KW-0902">Two-component regulatory system</keyword>
<dbReference type="EMBL" id="BKBW01000011">
    <property type="protein sequence ID" value="GEQ77272.1"/>
    <property type="molecule type" value="Genomic_DNA"/>
</dbReference>
<evidence type="ECO:0000256" key="2">
    <source>
        <dbReference type="ARBA" id="ARBA00023012"/>
    </source>
</evidence>
<dbReference type="InterPro" id="IPR020449">
    <property type="entry name" value="Tscrpt_reg_AraC-type_HTH"/>
</dbReference>
<dbReference type="GO" id="GO:0000976">
    <property type="term" value="F:transcription cis-regulatory region binding"/>
    <property type="evidence" value="ECO:0007669"/>
    <property type="project" value="TreeGrafter"/>
</dbReference>
<dbReference type="Gene3D" id="3.40.50.2300">
    <property type="match status" value="1"/>
</dbReference>
<dbReference type="GO" id="GO:0003700">
    <property type="term" value="F:DNA-binding transcription factor activity"/>
    <property type="evidence" value="ECO:0007669"/>
    <property type="project" value="InterPro"/>
</dbReference>
<evidence type="ECO:0000256" key="4">
    <source>
        <dbReference type="ARBA" id="ARBA00023125"/>
    </source>
</evidence>
<organism evidence="9 10">
    <name type="scientific">Comamonas testosteroni</name>
    <name type="common">Pseudomonas testosteroni</name>
    <dbReference type="NCBI Taxonomy" id="285"/>
    <lineage>
        <taxon>Bacteria</taxon>
        <taxon>Pseudomonadati</taxon>
        <taxon>Pseudomonadota</taxon>
        <taxon>Betaproteobacteria</taxon>
        <taxon>Burkholderiales</taxon>
        <taxon>Comamonadaceae</taxon>
        <taxon>Comamonas</taxon>
    </lineage>
</organism>
<dbReference type="SMART" id="SM00342">
    <property type="entry name" value="HTH_ARAC"/>
    <property type="match status" value="1"/>
</dbReference>
<evidence type="ECO:0000256" key="6">
    <source>
        <dbReference type="PROSITE-ProRule" id="PRU00169"/>
    </source>
</evidence>
<keyword evidence="3" id="KW-0805">Transcription regulation</keyword>
<evidence type="ECO:0000259" key="7">
    <source>
        <dbReference type="PROSITE" id="PS01124"/>
    </source>
</evidence>
<feature type="domain" description="Response regulatory" evidence="8">
    <location>
        <begin position="18"/>
        <end position="134"/>
    </location>
</feature>
<feature type="modified residue" description="4-aspartylphosphate" evidence="6">
    <location>
        <position position="67"/>
    </location>
</feature>
<dbReference type="InterPro" id="IPR009057">
    <property type="entry name" value="Homeodomain-like_sf"/>
</dbReference>
<dbReference type="PROSITE" id="PS50110">
    <property type="entry name" value="RESPONSE_REGULATORY"/>
    <property type="match status" value="1"/>
</dbReference>
<comment type="caution">
    <text evidence="9">The sequence shown here is derived from an EMBL/GenBank/DDBJ whole genome shotgun (WGS) entry which is preliminary data.</text>
</comment>
<reference evidence="9 10" key="1">
    <citation type="journal article" date="2019" name="Microbiol. Resour. Announc.">
        <title>Draft Genome Sequence of Comamonas testosteroni TA441, a Bacterium That Has a Cryptic Phenol Degradation Gene Cluster.</title>
        <authorList>
            <person name="Arai H."/>
            <person name="Ishii M."/>
        </authorList>
    </citation>
    <scope>NUCLEOTIDE SEQUENCE [LARGE SCALE GENOMIC DNA]</scope>
    <source>
        <strain evidence="9 10">TA441</strain>
    </source>
</reference>